<reference evidence="3" key="1">
    <citation type="journal article" date="2019" name="Int. J. Syst. Evol. Microbiol.">
        <title>The Global Catalogue of Microorganisms (GCM) 10K type strain sequencing project: providing services to taxonomists for standard genome sequencing and annotation.</title>
        <authorList>
            <consortium name="The Broad Institute Genomics Platform"/>
            <consortium name="The Broad Institute Genome Sequencing Center for Infectious Disease"/>
            <person name="Wu L."/>
            <person name="Ma J."/>
        </authorList>
    </citation>
    <scope>NUCLEOTIDE SEQUENCE [LARGE SCALE GENOMIC DNA]</scope>
    <source>
        <strain evidence="3">XZYJT-10</strain>
    </source>
</reference>
<dbReference type="RefSeq" id="WP_378976607.1">
    <property type="nucleotide sequence ID" value="NZ_JBHTBJ010000049.1"/>
</dbReference>
<evidence type="ECO:0000313" key="2">
    <source>
        <dbReference type="EMBL" id="MFC7279357.1"/>
    </source>
</evidence>
<gene>
    <name evidence="2" type="ORF">ACFQS1_35795</name>
</gene>
<comment type="caution">
    <text evidence="2">The sequence shown here is derived from an EMBL/GenBank/DDBJ whole genome shotgun (WGS) entry which is preliminary data.</text>
</comment>
<dbReference type="EMBL" id="JBHTBJ010000049">
    <property type="protein sequence ID" value="MFC7279357.1"/>
    <property type="molecule type" value="Genomic_DNA"/>
</dbReference>
<evidence type="ECO:0000256" key="1">
    <source>
        <dbReference type="SAM" id="MobiDB-lite"/>
    </source>
</evidence>
<name>A0ABW2I3C7_9ACTN</name>
<accession>A0ABW2I3C7</accession>
<evidence type="ECO:0000313" key="3">
    <source>
        <dbReference type="Proteomes" id="UP001596548"/>
    </source>
</evidence>
<sequence length="106" mass="11123">MKAIYPDDGAGDPANRPAAVPGLRPGTEGAADVPSRTLEVDGEIFVLRPNEFGGTDYTWLNGPDPGYGFGVSPAAEPSLDEHRANIRRFLADIDPTTGHLHDGPAG</sequence>
<feature type="region of interest" description="Disordered" evidence="1">
    <location>
        <begin position="1"/>
        <end position="35"/>
    </location>
</feature>
<protein>
    <submittedName>
        <fullName evidence="2">Uncharacterized protein</fullName>
    </submittedName>
</protein>
<organism evidence="2 3">
    <name type="scientific">Paractinoplanes rhizophilus</name>
    <dbReference type="NCBI Taxonomy" id="1416877"/>
    <lineage>
        <taxon>Bacteria</taxon>
        <taxon>Bacillati</taxon>
        <taxon>Actinomycetota</taxon>
        <taxon>Actinomycetes</taxon>
        <taxon>Micromonosporales</taxon>
        <taxon>Micromonosporaceae</taxon>
        <taxon>Paractinoplanes</taxon>
    </lineage>
</organism>
<dbReference type="Proteomes" id="UP001596548">
    <property type="component" value="Unassembled WGS sequence"/>
</dbReference>
<proteinExistence type="predicted"/>
<keyword evidence="3" id="KW-1185">Reference proteome</keyword>